<feature type="chain" id="PRO_5002971784" evidence="1">
    <location>
        <begin position="30"/>
        <end position="849"/>
    </location>
</feature>
<keyword evidence="3" id="KW-1185">Reference proteome</keyword>
<name>C6V5P2_NEORI</name>
<dbReference type="STRING" id="434131.NRI_0736"/>
<dbReference type="AlphaFoldDB" id="C6V5P2"/>
<gene>
    <name evidence="2" type="ordered locus">NRI_0736</name>
</gene>
<evidence type="ECO:0000313" key="3">
    <source>
        <dbReference type="Proteomes" id="UP000001627"/>
    </source>
</evidence>
<evidence type="ECO:0000256" key="1">
    <source>
        <dbReference type="SAM" id="SignalP"/>
    </source>
</evidence>
<organism evidence="2 3">
    <name type="scientific">Neorickettsia risticii (strain Illinois)</name>
    <dbReference type="NCBI Taxonomy" id="434131"/>
    <lineage>
        <taxon>Bacteria</taxon>
        <taxon>Pseudomonadati</taxon>
        <taxon>Pseudomonadota</taxon>
        <taxon>Alphaproteobacteria</taxon>
        <taxon>Rickettsiales</taxon>
        <taxon>Anaplasmataceae</taxon>
        <taxon>Neorickettsia</taxon>
    </lineage>
</organism>
<accession>C6V5P2</accession>
<dbReference type="HOGENOM" id="CLU_339440_0_0_5"/>
<dbReference type="Proteomes" id="UP000001627">
    <property type="component" value="Chromosome"/>
</dbReference>
<dbReference type="KEGG" id="nri:NRI_0736"/>
<dbReference type="EMBL" id="CP001431">
    <property type="protein sequence ID" value="ACT69714.1"/>
    <property type="molecule type" value="Genomic_DNA"/>
</dbReference>
<evidence type="ECO:0000313" key="2">
    <source>
        <dbReference type="EMBL" id="ACT69714.1"/>
    </source>
</evidence>
<sequence length="849" mass="94213">MVTDILPRMQLKKFLLLLFFLCLCSPRGALCKSKQPVSLPEYDTGSFVEPAINVYSTTTSDFVTLTANDCKYIFPTNVRAKAAWCDKSCFKKPTDVCTDWSSSESVNYTKECLCARQVTVCDKKTAIDGMPLGCVMLIPLPMPPTFFETLGNLPRVTVVPVRSSDYMHPKLRVVVSTLNDMSTYNIDYPDPTDYKSHRQVIHSEGGKAGPIIVEKRLTRNQICARVVQVFGGESEAQREHCFNRYGSTDYSGLRICESGSGLCIGKKTIPYLRPLIVKKEEQDKCAGPLCQKGFFVGGYICVENKSEDSGSEKTHPICGDGKFSIGNEGDLHCQNEGAEVCPSGYQPRLRYVNDPDGNVLCPKDVLSLPQEYMTVVNDRIRLFRENIKKFIPYRIKDGESMPSEERALDIPHTEQSVLDSLTFDRRTGFYKAESETKVVNYRYEEQAVYCLKGDLDGKGSCNRPFYSLEHLSQGVQYAVTRFSNFEGIAFFLPDDYDKNRYSLNQCGGGPCYVPATPLYKGLCFFEKEDGLCYDYRAVIDSPAKGGGQKVKAPNYREKAHNRVTIDPFWEGENGSYASCDIVEIEALGGGSAGSGMSGGNSGEYVAVRMITKDFMNILASDQVLLPLVGLGGGEKDGENDGGDSILYVCDKDSFEKRYNPRVTGDKDYECDSSSSADGGSGCLRADPRNQEYLKEHCSILIAARGGKVHQAATPEKDEFNRFGSEFEDRFINKVYKPSVIGKLALLPCHSSVPYYDLKTRQPSYTEPEEAICTALERENEGEKNALAQAGLHSDKQWVECKKTAKYGRGGCPAKYCVRSNADSPDKVPDEVQQGGGAGVIRVRCQMFKK</sequence>
<proteinExistence type="predicted"/>
<keyword evidence="1" id="KW-0732">Signal</keyword>
<protein>
    <submittedName>
        <fullName evidence="2">Uncharacterized protein</fullName>
    </submittedName>
</protein>
<reference evidence="2 3" key="1">
    <citation type="journal article" date="2009" name="Nucleic Acids Res.">
        <title>Analysis of complete genome sequence of Neorickettsia risticii: causative agent of Potomac horse fever.</title>
        <authorList>
            <person name="Lin M."/>
            <person name="Zhang C."/>
            <person name="Gibson K."/>
            <person name="Rikihisa Y."/>
        </authorList>
    </citation>
    <scope>NUCLEOTIDE SEQUENCE [LARGE SCALE GENOMIC DNA]</scope>
    <source>
        <strain evidence="2 3">Illinois</strain>
    </source>
</reference>
<feature type="signal peptide" evidence="1">
    <location>
        <begin position="1"/>
        <end position="29"/>
    </location>
</feature>